<evidence type="ECO:0000256" key="4">
    <source>
        <dbReference type="ARBA" id="ARBA00023242"/>
    </source>
</evidence>
<dbReference type="InterPro" id="IPR001680">
    <property type="entry name" value="WD40_rpt"/>
</dbReference>
<dbReference type="GO" id="GO:0034511">
    <property type="term" value="F:U3 snoRNA binding"/>
    <property type="evidence" value="ECO:0007669"/>
    <property type="project" value="InterPro"/>
</dbReference>
<feature type="repeat" description="WD" evidence="5">
    <location>
        <begin position="231"/>
        <end position="272"/>
    </location>
</feature>
<feature type="region of interest" description="Disordered" evidence="6">
    <location>
        <begin position="1"/>
        <end position="45"/>
    </location>
</feature>
<protein>
    <submittedName>
        <fullName evidence="7">U3 small nucleolar RNA-interacting protein 2</fullName>
    </submittedName>
</protein>
<dbReference type="InterPro" id="IPR015943">
    <property type="entry name" value="WD40/YVTN_repeat-like_dom_sf"/>
</dbReference>
<gene>
    <name evidence="7" type="ORF">D915_002775</name>
</gene>
<evidence type="ECO:0000256" key="6">
    <source>
        <dbReference type="SAM" id="MobiDB-lite"/>
    </source>
</evidence>
<feature type="repeat" description="WD" evidence="5">
    <location>
        <begin position="282"/>
        <end position="323"/>
    </location>
</feature>
<dbReference type="SUPFAM" id="SSF50978">
    <property type="entry name" value="WD40 repeat-like"/>
    <property type="match status" value="1"/>
</dbReference>
<dbReference type="EMBL" id="JXXN02000779">
    <property type="protein sequence ID" value="THD26332.1"/>
    <property type="molecule type" value="Genomic_DNA"/>
</dbReference>
<evidence type="ECO:0000256" key="3">
    <source>
        <dbReference type="ARBA" id="ARBA00022737"/>
    </source>
</evidence>
<reference evidence="7" key="1">
    <citation type="submission" date="2019-03" db="EMBL/GenBank/DDBJ databases">
        <title>Improved annotation for the trematode Fasciola hepatica.</title>
        <authorList>
            <person name="Choi Y.-J."/>
            <person name="Martin J."/>
            <person name="Mitreva M."/>
        </authorList>
    </citation>
    <scope>NUCLEOTIDE SEQUENCE [LARGE SCALE GENOMIC DNA]</scope>
</reference>
<dbReference type="SMART" id="SM00320">
    <property type="entry name" value="WD40"/>
    <property type="match status" value="5"/>
</dbReference>
<dbReference type="InterPro" id="IPR036322">
    <property type="entry name" value="WD40_repeat_dom_sf"/>
</dbReference>
<keyword evidence="3" id="KW-0677">Repeat</keyword>
<dbReference type="AlphaFoldDB" id="A0A4E0S1D0"/>
<evidence type="ECO:0000256" key="1">
    <source>
        <dbReference type="ARBA" id="ARBA00004123"/>
    </source>
</evidence>
<dbReference type="Gene3D" id="2.130.10.10">
    <property type="entry name" value="YVTN repeat-like/Quinoprotein amine dehydrogenase"/>
    <property type="match status" value="2"/>
</dbReference>
<feature type="repeat" description="WD" evidence="5">
    <location>
        <begin position="111"/>
        <end position="152"/>
    </location>
</feature>
<dbReference type="PROSITE" id="PS50082">
    <property type="entry name" value="WD_REPEATS_2"/>
    <property type="match status" value="3"/>
</dbReference>
<evidence type="ECO:0000313" key="8">
    <source>
        <dbReference type="Proteomes" id="UP000230066"/>
    </source>
</evidence>
<sequence>MTKKRASHSGMVSNKRQKRDEEIPSDVEDLSSADEGSATEGEFQFETAHERKIRLTKRAIAKAKEKIGSDDEQLESLSLRLREEALLAKGKFVVKIAEKCKPLRPEEILFVKGHKRAVSCVCVSADCCFVFSGGKDSNIIKWDLKTLEKLAVVRGGRRGSSYAYHTGPILSLAISSDSKYLLNNTLVGSDDEQLESLSLRLREEALLAKGKFVVKIAEKCKPLRPEEILFVKGHKRAVSCVCVSADCCFVFSGGKDSNIIKWDLKTLEKLAVVRGGRRGSSYAYHTGPILSLAISSDSKYLASSSMDETVIIWDPATLKVIMKLKRHQAAVTVVAFPILSSSCFRPLLFVSTPTCFSPLTAVAVARTNIEVLGLCGLTAERCVSCSGIGAPGICLWKVPEEVCVQYGTKDPVESAVECIYAVNDEVFVGGSSSNKLYVWHSSRGSPVFTVSSAHPVPRRLDPGPEESHFRHPIANWVTAVAGLPGTDLIATGSTTGHVQLWRVVLPGQYHGETMPGTEAQQLRTHIKLERLSGCSMALVGFINSLAFTPDRRFLVVGLGQEHRLGKWEPRRPVDAAVCLVPLQLPFNQIRGAL</sequence>
<proteinExistence type="predicted"/>
<evidence type="ECO:0000256" key="2">
    <source>
        <dbReference type="ARBA" id="ARBA00022574"/>
    </source>
</evidence>
<name>A0A4E0S1D0_FASHE</name>
<dbReference type="Proteomes" id="UP000230066">
    <property type="component" value="Unassembled WGS sequence"/>
</dbReference>
<dbReference type="PANTHER" id="PTHR19865:SF0">
    <property type="entry name" value="U3 SMALL NUCLEOLAR RNA-INTERACTING PROTEIN 2"/>
    <property type="match status" value="1"/>
</dbReference>
<keyword evidence="4" id="KW-0539">Nucleus</keyword>
<organism evidence="7 8">
    <name type="scientific">Fasciola hepatica</name>
    <name type="common">Liver fluke</name>
    <dbReference type="NCBI Taxonomy" id="6192"/>
    <lineage>
        <taxon>Eukaryota</taxon>
        <taxon>Metazoa</taxon>
        <taxon>Spiralia</taxon>
        <taxon>Lophotrochozoa</taxon>
        <taxon>Platyhelminthes</taxon>
        <taxon>Trematoda</taxon>
        <taxon>Digenea</taxon>
        <taxon>Plagiorchiida</taxon>
        <taxon>Echinostomata</taxon>
        <taxon>Echinostomatoidea</taxon>
        <taxon>Fasciolidae</taxon>
        <taxon>Fasciola</taxon>
    </lineage>
</organism>
<dbReference type="GO" id="GO:0032040">
    <property type="term" value="C:small-subunit processome"/>
    <property type="evidence" value="ECO:0007669"/>
    <property type="project" value="TreeGrafter"/>
</dbReference>
<accession>A0A4E0S1D0</accession>
<comment type="caution">
    <text evidence="7">The sequence shown here is derived from an EMBL/GenBank/DDBJ whole genome shotgun (WGS) entry which is preliminary data.</text>
</comment>
<dbReference type="Pfam" id="PF00400">
    <property type="entry name" value="WD40"/>
    <property type="match status" value="4"/>
</dbReference>
<comment type="subcellular location">
    <subcellularLocation>
        <location evidence="1">Nucleus</location>
    </subcellularLocation>
</comment>
<keyword evidence="2 5" id="KW-0853">WD repeat</keyword>
<feature type="compositionally biased region" description="Acidic residues" evidence="6">
    <location>
        <begin position="23"/>
        <end position="32"/>
    </location>
</feature>
<evidence type="ECO:0000313" key="7">
    <source>
        <dbReference type="EMBL" id="THD26332.1"/>
    </source>
</evidence>
<evidence type="ECO:0000256" key="5">
    <source>
        <dbReference type="PROSITE-ProRule" id="PRU00221"/>
    </source>
</evidence>
<dbReference type="PANTHER" id="PTHR19865">
    <property type="entry name" value="U3 SMALL NUCLEOLAR RNA INTERACTING PROTEIN 2"/>
    <property type="match status" value="1"/>
</dbReference>
<keyword evidence="8" id="KW-1185">Reference proteome</keyword>
<dbReference type="InterPro" id="IPR039241">
    <property type="entry name" value="Rrp9-like"/>
</dbReference>
<dbReference type="PROSITE" id="PS50294">
    <property type="entry name" value="WD_REPEATS_REGION"/>
    <property type="match status" value="3"/>
</dbReference>